<dbReference type="Proteomes" id="UP000324222">
    <property type="component" value="Unassembled WGS sequence"/>
</dbReference>
<organism evidence="1 2">
    <name type="scientific">Portunus trituberculatus</name>
    <name type="common">Swimming crab</name>
    <name type="synonym">Neptunus trituberculatus</name>
    <dbReference type="NCBI Taxonomy" id="210409"/>
    <lineage>
        <taxon>Eukaryota</taxon>
        <taxon>Metazoa</taxon>
        <taxon>Ecdysozoa</taxon>
        <taxon>Arthropoda</taxon>
        <taxon>Crustacea</taxon>
        <taxon>Multicrustacea</taxon>
        <taxon>Malacostraca</taxon>
        <taxon>Eumalacostraca</taxon>
        <taxon>Eucarida</taxon>
        <taxon>Decapoda</taxon>
        <taxon>Pleocyemata</taxon>
        <taxon>Brachyura</taxon>
        <taxon>Eubrachyura</taxon>
        <taxon>Portunoidea</taxon>
        <taxon>Portunidae</taxon>
        <taxon>Portuninae</taxon>
        <taxon>Portunus</taxon>
    </lineage>
</organism>
<protein>
    <submittedName>
        <fullName evidence="1">Uncharacterized protein</fullName>
    </submittedName>
</protein>
<comment type="caution">
    <text evidence="1">The sequence shown here is derived from an EMBL/GenBank/DDBJ whole genome shotgun (WGS) entry which is preliminary data.</text>
</comment>
<proteinExistence type="predicted"/>
<sequence length="75" mass="8356">MKVIKQPFDTRLLQVHPRYTQGTPKVLYTSPLQTPLLHARSLTSDFCEYIGSPPPTPSYQPYVAVPVKTAIGEGQ</sequence>
<dbReference type="AlphaFoldDB" id="A0A5B7IB59"/>
<dbReference type="EMBL" id="VSRR010051178">
    <property type="protein sequence ID" value="MPC79445.1"/>
    <property type="molecule type" value="Genomic_DNA"/>
</dbReference>
<evidence type="ECO:0000313" key="2">
    <source>
        <dbReference type="Proteomes" id="UP000324222"/>
    </source>
</evidence>
<name>A0A5B7IB59_PORTR</name>
<accession>A0A5B7IB59</accession>
<evidence type="ECO:0000313" key="1">
    <source>
        <dbReference type="EMBL" id="MPC79445.1"/>
    </source>
</evidence>
<gene>
    <name evidence="1" type="ORF">E2C01_073973</name>
</gene>
<keyword evidence="2" id="KW-1185">Reference proteome</keyword>
<reference evidence="1 2" key="1">
    <citation type="submission" date="2019-05" db="EMBL/GenBank/DDBJ databases">
        <title>Another draft genome of Portunus trituberculatus and its Hox gene families provides insights of decapod evolution.</title>
        <authorList>
            <person name="Jeong J.-H."/>
            <person name="Song I."/>
            <person name="Kim S."/>
            <person name="Choi T."/>
            <person name="Kim D."/>
            <person name="Ryu S."/>
            <person name="Kim W."/>
        </authorList>
    </citation>
    <scope>NUCLEOTIDE SEQUENCE [LARGE SCALE GENOMIC DNA]</scope>
    <source>
        <tissue evidence="1">Muscle</tissue>
    </source>
</reference>